<dbReference type="Pfam" id="PF17760">
    <property type="entry name" value="UvrA_inter"/>
    <property type="match status" value="1"/>
</dbReference>
<organism evidence="19 20">
    <name type="scientific">Desulfurivibrio alkaliphilus (strain DSM 19089 / UNIQEM U267 / AHT2)</name>
    <dbReference type="NCBI Taxonomy" id="589865"/>
    <lineage>
        <taxon>Bacteria</taxon>
        <taxon>Pseudomonadati</taxon>
        <taxon>Thermodesulfobacteriota</taxon>
        <taxon>Desulfobulbia</taxon>
        <taxon>Desulfobulbales</taxon>
        <taxon>Desulfobulbaceae</taxon>
        <taxon>Desulfurivibrio</taxon>
    </lineage>
</organism>
<evidence type="ECO:0000256" key="11">
    <source>
        <dbReference type="ARBA" id="ARBA00022881"/>
    </source>
</evidence>
<keyword evidence="11 17" id="KW-0267">Excision nuclease</keyword>
<dbReference type="eggNOG" id="COG0178">
    <property type="taxonomic scope" value="Bacteria"/>
</dbReference>
<dbReference type="NCBIfam" id="TIGR00630">
    <property type="entry name" value="uvra"/>
    <property type="match status" value="1"/>
</dbReference>
<dbReference type="PANTHER" id="PTHR43152:SF3">
    <property type="entry name" value="UVRABC SYSTEM PROTEIN A"/>
    <property type="match status" value="1"/>
</dbReference>
<feature type="domain" description="ABC transporter" evidence="18">
    <location>
        <begin position="607"/>
        <end position="941"/>
    </location>
</feature>
<dbReference type="RefSeq" id="WP_013164484.1">
    <property type="nucleotide sequence ID" value="NC_014216.1"/>
</dbReference>
<evidence type="ECO:0000256" key="7">
    <source>
        <dbReference type="ARBA" id="ARBA00022769"/>
    </source>
</evidence>
<comment type="subcellular location">
    <subcellularLocation>
        <location evidence="1 17">Cytoplasm</location>
    </subcellularLocation>
</comment>
<evidence type="ECO:0000256" key="5">
    <source>
        <dbReference type="ARBA" id="ARBA00022741"/>
    </source>
</evidence>
<dbReference type="OrthoDB" id="9809851at2"/>
<dbReference type="PANTHER" id="PTHR43152">
    <property type="entry name" value="UVRABC SYSTEM PROTEIN A"/>
    <property type="match status" value="1"/>
</dbReference>
<feature type="binding site" evidence="17">
    <location>
        <begin position="645"/>
        <end position="652"/>
    </location>
    <ligand>
        <name>ATP</name>
        <dbReference type="ChEBI" id="CHEBI:30616"/>
    </ligand>
</feature>
<dbReference type="FunCoup" id="D6Z6Y3">
    <property type="interactions" value="297"/>
</dbReference>
<dbReference type="Proteomes" id="UP000001508">
    <property type="component" value="Chromosome"/>
</dbReference>
<keyword evidence="6 17" id="KW-0227">DNA damage</keyword>
<dbReference type="InterPro" id="IPR027417">
    <property type="entry name" value="P-loop_NTPase"/>
</dbReference>
<dbReference type="GO" id="GO:0016887">
    <property type="term" value="F:ATP hydrolysis activity"/>
    <property type="evidence" value="ECO:0007669"/>
    <property type="project" value="InterPro"/>
</dbReference>
<dbReference type="NCBIfam" id="NF001503">
    <property type="entry name" value="PRK00349.1"/>
    <property type="match status" value="1"/>
</dbReference>
<dbReference type="PROSITE" id="PS00211">
    <property type="entry name" value="ABC_TRANSPORTER_1"/>
    <property type="match status" value="2"/>
</dbReference>
<dbReference type="GO" id="GO:0009432">
    <property type="term" value="P:SOS response"/>
    <property type="evidence" value="ECO:0007669"/>
    <property type="project" value="UniProtKB-UniRule"/>
</dbReference>
<name>D6Z6Y3_DESAT</name>
<dbReference type="InterPro" id="IPR004602">
    <property type="entry name" value="UvrA"/>
</dbReference>
<proteinExistence type="inferred from homology"/>
<sequence>MEPQYLRIRGARMHNLQNIDVDLPRNRLVVFSGLSGSGKSSLAFDTLYAEGQRRYVESLSTYARQFLGQMDKPDVDLLEGLSPAVSIEQRTTSRNPRSTVGTITEIYDHLRLLFARVGQAHCPHCGEAIQPQSLQDMVKTLLGYPEGSKLILLAPLIDDKKGEHQAVLQKLRRDGFVRARIDGEIIGLDQEITLAKTKKHTIEAVVDRLIIKEGVARRLADSVATALHLAEGKLLVHFPELAGSEQERLFSELAACVSCGRSLPELSPQLFSFNNPKGACPECGGLGVKQVFDPERVVADPQLSLNQGALLPWSGRSSGSYVRNLIKALAERYGFDPDRPFARLPQAAKELIFNGSGPEPVTFSYTRFRRRRTHSKPFEGLLPQLTRRYLETESAAVREELEQYMNEQPCPACQGARLRPEALAVTVGDYSIARLCSLSIEELLAALPALEFAPARAPVAARIIKEIHDRLTFLHDVGLGYITLARRASTLSGGEAQRIRLASQIGARLAGVLYILDEPSIGLHQRDNRRLINTLLRLRDLGNTVIVVEHDEDTIRAADHVLDMGPGAGVHGGRVVYNGDVTGLLAAEESLTGGYLAGRLAIAVPAKRRRPGKKSAWLKLNGAAANNLQNVEVALPLGLFTCVTGVSGSGKSSLVIETLYKAVARHLYGSRETPGEYKKISGLEQLDKVIDIDQSPIGRTPRSNPATYTGVLTPVRELFARLPEARARGYKPGRFSFNLKGGRCEACEGDGVIKIAMHFLPDLYVTCEACNGKRYNEETLDIRYKDKNIAEVLAMTVAEGREFFSAVPTIRNKLETLFEVGLGYLPLGQSSVTLSGGEAQRIKLSRELSKRQTGRTLYILDEPTTGLHPADIEHLLHVLNRLVESGNTVVVIEHNLDVIKTADYLIDLGPEGGEGGGRVVAAGPPEQVAACPESHTGRYLKPLLG</sequence>
<evidence type="ECO:0000256" key="6">
    <source>
        <dbReference type="ARBA" id="ARBA00022763"/>
    </source>
</evidence>
<reference evidence="20" key="1">
    <citation type="submission" date="2010-02" db="EMBL/GenBank/DDBJ databases">
        <title>Complete sequence of Desulfurivibrio alkaliphilus AHT2.</title>
        <authorList>
            <consortium name="US DOE Joint Genome Institute"/>
            <person name="Pitluck S."/>
            <person name="Chertkov O."/>
            <person name="Detter J.C."/>
            <person name="Han C."/>
            <person name="Tapia R."/>
            <person name="Larimer F."/>
            <person name="Land M."/>
            <person name="Hauser L."/>
            <person name="Kyrpides N."/>
            <person name="Mikhailova N."/>
            <person name="Sorokin D.Y."/>
            <person name="Muyzer G."/>
            <person name="Woyke T."/>
        </authorList>
    </citation>
    <scope>NUCLEOTIDE SEQUENCE [LARGE SCALE GENOMIC DNA]</scope>
    <source>
        <strain evidence="20">DSM 19089 / UNIQEM U267 / AHT2</strain>
    </source>
</reference>
<dbReference type="GO" id="GO:0006289">
    <property type="term" value="P:nucleotide-excision repair"/>
    <property type="evidence" value="ECO:0007669"/>
    <property type="project" value="UniProtKB-UniRule"/>
</dbReference>
<evidence type="ECO:0000259" key="18">
    <source>
        <dbReference type="PROSITE" id="PS50893"/>
    </source>
</evidence>
<dbReference type="GO" id="GO:0005524">
    <property type="term" value="F:ATP binding"/>
    <property type="evidence" value="ECO:0007669"/>
    <property type="project" value="UniProtKB-UniRule"/>
</dbReference>
<dbReference type="HAMAP" id="MF_00205">
    <property type="entry name" value="UvrA"/>
    <property type="match status" value="1"/>
</dbReference>
<dbReference type="InterPro" id="IPR017871">
    <property type="entry name" value="ABC_transporter-like_CS"/>
</dbReference>
<accession>D6Z6Y3</accession>
<evidence type="ECO:0000256" key="12">
    <source>
        <dbReference type="ARBA" id="ARBA00023125"/>
    </source>
</evidence>
<evidence type="ECO:0000256" key="4">
    <source>
        <dbReference type="ARBA" id="ARBA00022737"/>
    </source>
</evidence>
<dbReference type="Gene3D" id="1.20.1580.10">
    <property type="entry name" value="ABC transporter ATPase like domain"/>
    <property type="match status" value="3"/>
</dbReference>
<keyword evidence="17" id="KW-0742">SOS response</keyword>
<evidence type="ECO:0000256" key="10">
    <source>
        <dbReference type="ARBA" id="ARBA00022840"/>
    </source>
</evidence>
<keyword evidence="10 17" id="KW-0067">ATP-binding</keyword>
<dbReference type="GO" id="GO:0003677">
    <property type="term" value="F:DNA binding"/>
    <property type="evidence" value="ECO:0007669"/>
    <property type="project" value="UniProtKB-UniRule"/>
</dbReference>
<feature type="zinc finger region" description="C4-type" evidence="17">
    <location>
        <begin position="256"/>
        <end position="283"/>
    </location>
</feature>
<evidence type="ECO:0000313" key="20">
    <source>
        <dbReference type="Proteomes" id="UP000001508"/>
    </source>
</evidence>
<dbReference type="SUPFAM" id="SSF52540">
    <property type="entry name" value="P-loop containing nucleoside triphosphate hydrolases"/>
    <property type="match status" value="2"/>
</dbReference>
<dbReference type="HOGENOM" id="CLU_001370_0_2_7"/>
<dbReference type="STRING" id="589865.DaAHT2_2305"/>
<keyword evidence="3 17" id="KW-0479">Metal-binding</keyword>
<keyword evidence="5 17" id="KW-0547">Nucleotide-binding</keyword>
<dbReference type="FunFam" id="1.20.1580.10:FF:000002">
    <property type="entry name" value="UvrABC system protein A"/>
    <property type="match status" value="1"/>
</dbReference>
<keyword evidence="2 17" id="KW-0963">Cytoplasm</keyword>
<keyword evidence="12 17" id="KW-0238">DNA-binding</keyword>
<feature type="binding site" evidence="17">
    <location>
        <begin position="33"/>
        <end position="40"/>
    </location>
    <ligand>
        <name>ATP</name>
        <dbReference type="ChEBI" id="CHEBI:30616"/>
    </ligand>
</feature>
<protein>
    <recommendedName>
        <fullName evidence="15 17">UvrABC system protein A</fullName>
        <shortName evidence="17">UvrA protein</shortName>
    </recommendedName>
    <alternativeName>
        <fullName evidence="16 17">Excinuclease ABC subunit A</fullName>
    </alternativeName>
</protein>
<keyword evidence="20" id="KW-1185">Reference proteome</keyword>
<evidence type="ECO:0000256" key="8">
    <source>
        <dbReference type="ARBA" id="ARBA00022771"/>
    </source>
</evidence>
<dbReference type="InterPro" id="IPR041552">
    <property type="entry name" value="UvrA_DNA-bd"/>
</dbReference>
<gene>
    <name evidence="17" type="primary">uvrA</name>
    <name evidence="19" type="ordered locus">DaAHT2_2305</name>
</gene>
<evidence type="ECO:0000256" key="16">
    <source>
        <dbReference type="ARBA" id="ARBA00042156"/>
    </source>
</evidence>
<evidence type="ECO:0000256" key="3">
    <source>
        <dbReference type="ARBA" id="ARBA00022723"/>
    </source>
</evidence>
<dbReference type="Gene3D" id="3.40.50.300">
    <property type="entry name" value="P-loop containing nucleotide triphosphate hydrolases"/>
    <property type="match status" value="3"/>
</dbReference>
<keyword evidence="9 17" id="KW-0862">Zinc</keyword>
<comment type="subunit">
    <text evidence="17">Forms a heterotetramer with UvrB during the search for lesions.</text>
</comment>
<dbReference type="EMBL" id="CP001940">
    <property type="protein sequence ID" value="ADH86970.1"/>
    <property type="molecule type" value="Genomic_DNA"/>
</dbReference>
<keyword evidence="13 17" id="KW-0234">DNA repair</keyword>
<dbReference type="GO" id="GO:0008270">
    <property type="term" value="F:zinc ion binding"/>
    <property type="evidence" value="ECO:0007669"/>
    <property type="project" value="UniProtKB-UniRule"/>
</dbReference>
<evidence type="ECO:0000256" key="14">
    <source>
        <dbReference type="ARBA" id="ARBA00038000"/>
    </source>
</evidence>
<evidence type="ECO:0000256" key="15">
    <source>
        <dbReference type="ARBA" id="ARBA00039316"/>
    </source>
</evidence>
<dbReference type="CDD" id="cd03271">
    <property type="entry name" value="ABC_UvrA_II"/>
    <property type="match status" value="1"/>
</dbReference>
<comment type="similarity">
    <text evidence="14 17">Belongs to the ABC transporter superfamily. UvrA family.</text>
</comment>
<dbReference type="PROSITE" id="PS50893">
    <property type="entry name" value="ABC_TRANSPORTER_2"/>
    <property type="match status" value="1"/>
</dbReference>
<keyword evidence="7 17" id="KW-0228">DNA excision</keyword>
<dbReference type="KEGG" id="dak:DaAHT2_2305"/>
<dbReference type="GO" id="GO:0005737">
    <property type="term" value="C:cytoplasm"/>
    <property type="evidence" value="ECO:0007669"/>
    <property type="project" value="UniProtKB-SubCell"/>
</dbReference>
<comment type="function">
    <text evidence="17">The UvrABC repair system catalyzes the recognition and processing of DNA lesions. UvrA is an ATPase and a DNA-binding protein. A damage recognition complex composed of 2 UvrA and 2 UvrB subunits scans DNA for abnormalities. When the presence of a lesion has been verified by UvrB, the UvrA molecules dissociate.</text>
</comment>
<dbReference type="FunFam" id="3.40.50.300:FF:000028">
    <property type="entry name" value="UvrABC system protein A"/>
    <property type="match status" value="1"/>
</dbReference>
<dbReference type="InParanoid" id="D6Z6Y3"/>
<feature type="zinc finger region" description="C4-type" evidence="17">
    <location>
        <begin position="744"/>
        <end position="770"/>
    </location>
</feature>
<evidence type="ECO:0000256" key="1">
    <source>
        <dbReference type="ARBA" id="ARBA00004496"/>
    </source>
</evidence>
<keyword evidence="8 17" id="KW-0863">Zinc-finger</keyword>
<dbReference type="GO" id="GO:0009381">
    <property type="term" value="F:excinuclease ABC activity"/>
    <property type="evidence" value="ECO:0007669"/>
    <property type="project" value="UniProtKB-UniRule"/>
</dbReference>
<dbReference type="Pfam" id="PF17755">
    <property type="entry name" value="UvrA_DNA-bind"/>
    <property type="match status" value="1"/>
</dbReference>
<dbReference type="Gene3D" id="1.10.8.280">
    <property type="entry name" value="ABC transporter ATPase domain-like"/>
    <property type="match status" value="1"/>
</dbReference>
<evidence type="ECO:0000256" key="17">
    <source>
        <dbReference type="HAMAP-Rule" id="MF_00205"/>
    </source>
</evidence>
<dbReference type="Gene3D" id="3.30.190.20">
    <property type="match status" value="1"/>
</dbReference>
<evidence type="ECO:0000256" key="2">
    <source>
        <dbReference type="ARBA" id="ARBA00022490"/>
    </source>
</evidence>
<dbReference type="GO" id="GO:0009380">
    <property type="term" value="C:excinuclease repair complex"/>
    <property type="evidence" value="ECO:0007669"/>
    <property type="project" value="InterPro"/>
</dbReference>
<dbReference type="InterPro" id="IPR041102">
    <property type="entry name" value="UvrA_inter"/>
</dbReference>
<evidence type="ECO:0000313" key="19">
    <source>
        <dbReference type="EMBL" id="ADH86970.1"/>
    </source>
</evidence>
<evidence type="ECO:0000256" key="9">
    <source>
        <dbReference type="ARBA" id="ARBA00022833"/>
    </source>
</evidence>
<dbReference type="InterPro" id="IPR003439">
    <property type="entry name" value="ABC_transporter-like_ATP-bd"/>
</dbReference>
<keyword evidence="4 17" id="KW-0677">Repeat</keyword>
<evidence type="ECO:0000256" key="13">
    <source>
        <dbReference type="ARBA" id="ARBA00023204"/>
    </source>
</evidence>
<dbReference type="AlphaFoldDB" id="D6Z6Y3"/>